<evidence type="ECO:0000256" key="1">
    <source>
        <dbReference type="SAM" id="Phobius"/>
    </source>
</evidence>
<feature type="transmembrane region" description="Helical" evidence="1">
    <location>
        <begin position="61"/>
        <end position="80"/>
    </location>
</feature>
<dbReference type="InterPro" id="IPR006311">
    <property type="entry name" value="TAT_signal"/>
</dbReference>
<sequence>MIDPAAVNDSETRPIQPRRRSLLRDAGLAAVGAAAVGGMTAAGLGTASAGATTSSIPMNDVSQLVFVLILKYVTANYYLLAATGQSLGPDDTSGNFSFYTNTVGNFPGKTVIGGAAVPFKTAIFQQYADNIAADELTHLRYLRAVIAPTNNLYPMPVIDMAAVWTTIAVQAQLIVPGQTFNPFADEISFLLGAYFLEDLSVSYICGAVPTLSDASLSEYFGALSGADAYHAGTIRTLLARIGGGGPVAKLSALRQSLSGVVDTGILTPAGTVNIGPFGPQALMLTRTPVEAYNILYLTPGSSFPAGQTGGFFPAGIYS</sequence>
<evidence type="ECO:0000313" key="2">
    <source>
        <dbReference type="EMBL" id="SIR00126.1"/>
    </source>
</evidence>
<dbReference type="PANTHER" id="PTHR31694">
    <property type="entry name" value="DESICCATION-LIKE PROTEIN"/>
    <property type="match status" value="1"/>
</dbReference>
<dbReference type="InterPro" id="IPR052965">
    <property type="entry name" value="Pigment-catalase-like"/>
</dbReference>
<dbReference type="PANTHER" id="PTHR31694:SF26">
    <property type="entry name" value="OS05G0151100 PROTEIN"/>
    <property type="match status" value="1"/>
</dbReference>
<reference evidence="2 3" key="1">
    <citation type="submission" date="2017-01" db="EMBL/GenBank/DDBJ databases">
        <authorList>
            <person name="Varghese N."/>
            <person name="Submissions S."/>
        </authorList>
    </citation>
    <scope>NUCLEOTIDE SEQUENCE [LARGE SCALE GENOMIC DNA]</scope>
    <source>
        <strain evidence="2 3">ATCC 35905</strain>
    </source>
</reference>
<accession>A0A8G2FLH8</accession>
<dbReference type="AlphaFoldDB" id="A0A8G2FLH8"/>
<evidence type="ECO:0000313" key="3">
    <source>
        <dbReference type="Proteomes" id="UP000186308"/>
    </source>
</evidence>
<keyword evidence="1" id="KW-0812">Transmembrane</keyword>
<dbReference type="EMBL" id="FTNE01000013">
    <property type="protein sequence ID" value="SIR00126.1"/>
    <property type="molecule type" value="Genomic_DNA"/>
</dbReference>
<dbReference type="PROSITE" id="PS51318">
    <property type="entry name" value="TAT"/>
    <property type="match status" value="1"/>
</dbReference>
<dbReference type="Proteomes" id="UP000186308">
    <property type="component" value="Unassembled WGS sequence"/>
</dbReference>
<proteinExistence type="predicted"/>
<dbReference type="Pfam" id="PF13668">
    <property type="entry name" value="Ferritin_2"/>
    <property type="match status" value="1"/>
</dbReference>
<feature type="transmembrane region" description="Helical" evidence="1">
    <location>
        <begin position="26"/>
        <end position="49"/>
    </location>
</feature>
<keyword evidence="1" id="KW-0472">Membrane</keyword>
<gene>
    <name evidence="2" type="ORF">SAMN05421828_11355</name>
</gene>
<protein>
    <submittedName>
        <fullName evidence="2">Ferritin-like domain-containing protein</fullName>
    </submittedName>
</protein>
<keyword evidence="3" id="KW-1185">Reference proteome</keyword>
<comment type="caution">
    <text evidence="2">The sequence shown here is derived from an EMBL/GenBank/DDBJ whole genome shotgun (WGS) entry which is preliminary data.</text>
</comment>
<organism evidence="2 3">
    <name type="scientific">Acidiphilium rubrum</name>
    <dbReference type="NCBI Taxonomy" id="526"/>
    <lineage>
        <taxon>Bacteria</taxon>
        <taxon>Pseudomonadati</taxon>
        <taxon>Pseudomonadota</taxon>
        <taxon>Alphaproteobacteria</taxon>
        <taxon>Acetobacterales</taxon>
        <taxon>Acidocellaceae</taxon>
        <taxon>Acidiphilium</taxon>
    </lineage>
</organism>
<name>A0A8G2FLH8_ACIRU</name>
<keyword evidence="1" id="KW-1133">Transmembrane helix</keyword>
<dbReference type="OrthoDB" id="954262at2"/>
<dbReference type="RefSeq" id="WP_029311766.1">
    <property type="nucleotide sequence ID" value="NZ_FTNE01000013.1"/>
</dbReference>